<feature type="transmembrane region" description="Helical" evidence="13">
    <location>
        <begin position="75"/>
        <end position="94"/>
    </location>
</feature>
<dbReference type="GO" id="GO:0005267">
    <property type="term" value="F:potassium channel activity"/>
    <property type="evidence" value="ECO:0007669"/>
    <property type="project" value="UniProtKB-KW"/>
</dbReference>
<feature type="transmembrane region" description="Helical" evidence="13">
    <location>
        <begin position="44"/>
        <end position="63"/>
    </location>
</feature>
<evidence type="ECO:0000256" key="12">
    <source>
        <dbReference type="ARBA" id="ARBA00034430"/>
    </source>
</evidence>
<comment type="subcellular location">
    <subcellularLocation>
        <location evidence="1">Membrane</location>
        <topology evidence="1">Multi-pass membrane protein</topology>
    </subcellularLocation>
</comment>
<dbReference type="GO" id="GO:0015252">
    <property type="term" value="F:proton channel activity"/>
    <property type="evidence" value="ECO:0007669"/>
    <property type="project" value="InterPro"/>
</dbReference>
<evidence type="ECO:0000256" key="10">
    <source>
        <dbReference type="ARBA" id="ARBA00023136"/>
    </source>
</evidence>
<dbReference type="GO" id="GO:0016020">
    <property type="term" value="C:membrane"/>
    <property type="evidence" value="ECO:0007669"/>
    <property type="project" value="UniProtKB-SubCell"/>
</dbReference>
<evidence type="ECO:0000256" key="8">
    <source>
        <dbReference type="ARBA" id="ARBA00022989"/>
    </source>
</evidence>
<dbReference type="RefSeq" id="WP_225364112.1">
    <property type="nucleotide sequence ID" value="NZ_BAAAXO010000080.1"/>
</dbReference>
<dbReference type="EMBL" id="PUFL01000017">
    <property type="protein sequence ID" value="TDG94446.1"/>
    <property type="molecule type" value="Genomic_DNA"/>
</dbReference>
<evidence type="ECO:0000256" key="9">
    <source>
        <dbReference type="ARBA" id="ARBA00023065"/>
    </source>
</evidence>
<dbReference type="AlphaFoldDB" id="A0A224V457"/>
<evidence type="ECO:0000256" key="3">
    <source>
        <dbReference type="ARBA" id="ARBA00022448"/>
    </source>
</evidence>
<dbReference type="InterPro" id="IPR010617">
    <property type="entry name" value="TMEM175-like"/>
</dbReference>
<reference evidence="15 17" key="2">
    <citation type="journal article" date="2019" name="Appl. Microbiol. Biotechnol.">
        <title>Uncovering carbohydrate metabolism through a genotype-phenotype association study of 56 lactic acid bacteria genomes.</title>
        <authorList>
            <person name="Buron-Moles G."/>
            <person name="Chailyan A."/>
            <person name="Dolejs I."/>
            <person name="Forster J."/>
            <person name="Miks M.H."/>
        </authorList>
    </citation>
    <scope>NUCLEOTIDE SEQUENCE [LARGE SCALE GENOMIC DNA]</scope>
    <source>
        <strain evidence="15 17">DSM 10551</strain>
    </source>
</reference>
<comment type="catalytic activity">
    <reaction evidence="12">
        <text>K(+)(in) = K(+)(out)</text>
        <dbReference type="Rhea" id="RHEA:29463"/>
        <dbReference type="ChEBI" id="CHEBI:29103"/>
    </reaction>
</comment>
<dbReference type="Proteomes" id="UP000214739">
    <property type="component" value="Unassembled WGS sequence"/>
</dbReference>
<keyword evidence="5 13" id="KW-0812">Transmembrane</keyword>
<evidence type="ECO:0000256" key="13">
    <source>
        <dbReference type="SAM" id="Phobius"/>
    </source>
</evidence>
<evidence type="ECO:0000256" key="2">
    <source>
        <dbReference type="ARBA" id="ARBA00006920"/>
    </source>
</evidence>
<keyword evidence="9" id="KW-0406">Ion transport</keyword>
<dbReference type="PANTHER" id="PTHR31462:SF5">
    <property type="entry name" value="ENDOSOMAL_LYSOSOMAL PROTON CHANNEL TMEM175"/>
    <property type="match status" value="1"/>
</dbReference>
<dbReference type="PANTHER" id="PTHR31462">
    <property type="entry name" value="ENDOSOMAL/LYSOSOMAL POTASSIUM CHANNEL TMEM175"/>
    <property type="match status" value="1"/>
</dbReference>
<reference evidence="14 16" key="1">
    <citation type="journal article" date="2017" name="Biosci Microbiota Food Health">
        <title>Genomic characterization reconfirms the taxonomic status of Lactobacillus parakefiri.</title>
        <authorList>
            <person name="Tanizawa Y."/>
            <person name="Kobayashi H."/>
            <person name="Kaminuma E."/>
            <person name="Sakamoto M."/>
            <person name="Ohkuma M."/>
            <person name="Nakamura Y."/>
            <person name="Arita M."/>
            <person name="Tohno M."/>
        </authorList>
    </citation>
    <scope>NUCLEOTIDE SEQUENCE [LARGE SCALE GENOMIC DNA]</scope>
    <source>
        <strain evidence="14 16">JCM 8573</strain>
    </source>
</reference>
<keyword evidence="7" id="KW-0630">Potassium</keyword>
<keyword evidence="4" id="KW-0633">Potassium transport</keyword>
<evidence type="ECO:0000313" key="17">
    <source>
        <dbReference type="Proteomes" id="UP000294668"/>
    </source>
</evidence>
<feature type="transmembrane region" description="Helical" evidence="13">
    <location>
        <begin position="7"/>
        <end position="24"/>
    </location>
</feature>
<evidence type="ECO:0000313" key="14">
    <source>
        <dbReference type="EMBL" id="GAW71738.1"/>
    </source>
</evidence>
<keyword evidence="10 13" id="KW-0472">Membrane</keyword>
<comment type="caution">
    <text evidence="14">The sequence shown here is derived from an EMBL/GenBank/DDBJ whole genome shotgun (WGS) entry which is preliminary data.</text>
</comment>
<keyword evidence="11" id="KW-0407">Ion channel</keyword>
<evidence type="ECO:0000256" key="1">
    <source>
        <dbReference type="ARBA" id="ARBA00004141"/>
    </source>
</evidence>
<evidence type="ECO:0000256" key="11">
    <source>
        <dbReference type="ARBA" id="ARBA00023303"/>
    </source>
</evidence>
<proteinExistence type="inferred from homology"/>
<dbReference type="EMBL" id="BDGB01000044">
    <property type="protein sequence ID" value="GAW71738.1"/>
    <property type="molecule type" value="Genomic_DNA"/>
</dbReference>
<reference evidence="15" key="3">
    <citation type="submission" date="2019-02" db="EMBL/GenBank/DDBJ databases">
        <authorList>
            <person name="Buron G."/>
            <person name="Chaylann A."/>
            <person name="Dolejs I."/>
            <person name="Forster J."/>
            <person name="Miks M.H."/>
        </authorList>
    </citation>
    <scope>NUCLEOTIDE SEQUENCE</scope>
    <source>
        <strain evidence="15">DSM 10551</strain>
    </source>
</reference>
<dbReference type="Proteomes" id="UP000294668">
    <property type="component" value="Unassembled WGS sequence"/>
</dbReference>
<protein>
    <submittedName>
        <fullName evidence="14">Membrane protein</fullName>
    </submittedName>
</protein>
<keyword evidence="6" id="KW-0631">Potassium channel</keyword>
<name>A0A224V457_9LACO</name>
<comment type="similarity">
    <text evidence="2">Belongs to the TMEM175 family.</text>
</comment>
<evidence type="ECO:0000256" key="5">
    <source>
        <dbReference type="ARBA" id="ARBA00022692"/>
    </source>
</evidence>
<gene>
    <name evidence="15" type="ORF">C5L28_001711</name>
    <name evidence="14" type="ORF">LPKJCM_00841</name>
</gene>
<sequence>MFKANRIQAMSDGMFAILITILVLDFKLPSYQEGHLFEAMLDQWPILLAYVVSFLYIGTLWLFHHDFFSTIAKITPLLNAINLLVLFSITLINYPTALISETLAKSNATDIRTAVVAYAFVALFISCTFEILYRYVYRHPELKLKREKVDEEAYFIKSDPIISVVIYIVAIITSFFSVWVGGFFLLAGIIWHAIAYLRLSRKVTAGLPKVRKNQ</sequence>
<keyword evidence="3" id="KW-0813">Transport</keyword>
<accession>A0A224V457</accession>
<evidence type="ECO:0000256" key="6">
    <source>
        <dbReference type="ARBA" id="ARBA00022826"/>
    </source>
</evidence>
<keyword evidence="17" id="KW-1185">Reference proteome</keyword>
<feature type="transmembrane region" description="Helical" evidence="13">
    <location>
        <begin position="178"/>
        <end position="199"/>
    </location>
</feature>
<evidence type="ECO:0000313" key="16">
    <source>
        <dbReference type="Proteomes" id="UP000214739"/>
    </source>
</evidence>
<keyword evidence="8 13" id="KW-1133">Transmembrane helix</keyword>
<evidence type="ECO:0000256" key="7">
    <source>
        <dbReference type="ARBA" id="ARBA00022958"/>
    </source>
</evidence>
<evidence type="ECO:0000313" key="15">
    <source>
        <dbReference type="EMBL" id="TDG94446.1"/>
    </source>
</evidence>
<feature type="transmembrane region" description="Helical" evidence="13">
    <location>
        <begin position="114"/>
        <end position="133"/>
    </location>
</feature>
<evidence type="ECO:0000256" key="4">
    <source>
        <dbReference type="ARBA" id="ARBA00022538"/>
    </source>
</evidence>
<dbReference type="Pfam" id="PF06736">
    <property type="entry name" value="TMEM175"/>
    <property type="match status" value="1"/>
</dbReference>
<organism evidence="14 16">
    <name type="scientific">Lentilactobacillus parakefiri</name>
    <dbReference type="NCBI Taxonomy" id="152332"/>
    <lineage>
        <taxon>Bacteria</taxon>
        <taxon>Bacillati</taxon>
        <taxon>Bacillota</taxon>
        <taxon>Bacilli</taxon>
        <taxon>Lactobacillales</taxon>
        <taxon>Lactobacillaceae</taxon>
        <taxon>Lentilactobacillus</taxon>
    </lineage>
</organism>